<dbReference type="GO" id="GO:0004622">
    <property type="term" value="F:phosphatidylcholine lysophospholipase activity"/>
    <property type="evidence" value="ECO:0007669"/>
    <property type="project" value="TreeGrafter"/>
</dbReference>
<dbReference type="Proteomes" id="UP000315017">
    <property type="component" value="Chromosome"/>
</dbReference>
<dbReference type="OrthoDB" id="9794725at2"/>
<name>A0A517YLE4_9BACT</name>
<sequence precursor="true">MRLQPFFVVGLLALTCFTAAAPAAEPFQVKAGDVWVMAGDSITAQRQHSNYIEAYYRTRYPNLKVQFRNSGVGGHTTGSTLARFDYDLAAFKPTIISIELGMNDVGAGDDPARYIAGMQKLLASIRAVKATPVLISSSPVNDGSKMDDWKSDRCRRIHPYTDALAKLAAEEKVVMVDQYHPLIKLWHENRNEDNTQKLSLGGDPVHPGPVGQYTMAAAILAGLGAEKEVSSATLDADGKVVDAKQCKISDVKAGAGSLSFTRLDERSPWPVPTACKTALQVLPSIADQSRYLLQVNGLAAGDYSVSLNGKEVAKVTAEQLAAGWNIATAGEAATGERGQQIVALIGKLQGPANNAFRTASKANDVAVKAKDEAKIAETQKAIAEAQAAIDALETELAALCQPQPIAFEIKGVK</sequence>
<dbReference type="CDD" id="cd01834">
    <property type="entry name" value="SGNH_hydrolase_like_2"/>
    <property type="match status" value="1"/>
</dbReference>
<evidence type="ECO:0000313" key="4">
    <source>
        <dbReference type="EMBL" id="QDU31055.1"/>
    </source>
</evidence>
<dbReference type="PANTHER" id="PTHR30383">
    <property type="entry name" value="THIOESTERASE 1/PROTEASE 1/LYSOPHOSPHOLIPASE L1"/>
    <property type="match status" value="1"/>
</dbReference>
<dbReference type="Gene3D" id="3.40.50.1110">
    <property type="entry name" value="SGNH hydrolase"/>
    <property type="match status" value="1"/>
</dbReference>
<keyword evidence="2" id="KW-0732">Signal</keyword>
<evidence type="ECO:0000313" key="5">
    <source>
        <dbReference type="Proteomes" id="UP000315017"/>
    </source>
</evidence>
<dbReference type="GO" id="GO:0006508">
    <property type="term" value="P:proteolysis"/>
    <property type="evidence" value="ECO:0007669"/>
    <property type="project" value="UniProtKB-KW"/>
</dbReference>
<dbReference type="EMBL" id="CP036274">
    <property type="protein sequence ID" value="QDU31055.1"/>
    <property type="molecule type" value="Genomic_DNA"/>
</dbReference>
<dbReference type="PANTHER" id="PTHR30383:SF5">
    <property type="entry name" value="SGNH HYDROLASE-TYPE ESTERASE DOMAIN-CONTAINING PROTEIN"/>
    <property type="match status" value="1"/>
</dbReference>
<keyword evidence="4" id="KW-0645">Protease</keyword>
<keyword evidence="4" id="KW-0378">Hydrolase</keyword>
<keyword evidence="5" id="KW-1185">Reference proteome</keyword>
<dbReference type="KEGG" id="aagg:ETAA8_62080"/>
<dbReference type="InterPro" id="IPR051532">
    <property type="entry name" value="Ester_Hydrolysis_Enzymes"/>
</dbReference>
<feature type="coiled-coil region" evidence="1">
    <location>
        <begin position="366"/>
        <end position="395"/>
    </location>
</feature>
<reference evidence="4 5" key="1">
    <citation type="submission" date="2019-02" db="EMBL/GenBank/DDBJ databases">
        <title>Deep-cultivation of Planctomycetes and their phenomic and genomic characterization uncovers novel biology.</title>
        <authorList>
            <person name="Wiegand S."/>
            <person name="Jogler M."/>
            <person name="Boedeker C."/>
            <person name="Pinto D."/>
            <person name="Vollmers J."/>
            <person name="Rivas-Marin E."/>
            <person name="Kohn T."/>
            <person name="Peeters S.H."/>
            <person name="Heuer A."/>
            <person name="Rast P."/>
            <person name="Oberbeckmann S."/>
            <person name="Bunk B."/>
            <person name="Jeske O."/>
            <person name="Meyerdierks A."/>
            <person name="Storesund J.E."/>
            <person name="Kallscheuer N."/>
            <person name="Luecker S."/>
            <person name="Lage O.M."/>
            <person name="Pohl T."/>
            <person name="Merkel B.J."/>
            <person name="Hornburger P."/>
            <person name="Mueller R.-W."/>
            <person name="Bruemmer F."/>
            <person name="Labrenz M."/>
            <person name="Spormann A.M."/>
            <person name="Op den Camp H."/>
            <person name="Overmann J."/>
            <person name="Amann R."/>
            <person name="Jetten M.S.M."/>
            <person name="Mascher T."/>
            <person name="Medema M.H."/>
            <person name="Devos D.P."/>
            <person name="Kaster A.-K."/>
            <person name="Ovreas L."/>
            <person name="Rohde M."/>
            <person name="Galperin M.Y."/>
            <person name="Jogler C."/>
        </authorList>
    </citation>
    <scope>NUCLEOTIDE SEQUENCE [LARGE SCALE GENOMIC DNA]</scope>
    <source>
        <strain evidence="4 5">ETA_A8</strain>
    </source>
</reference>
<dbReference type="Pfam" id="PF13472">
    <property type="entry name" value="Lipase_GDSL_2"/>
    <property type="match status" value="1"/>
</dbReference>
<accession>A0A517YLE4</accession>
<gene>
    <name evidence="4" type="ORF">ETAA8_62080</name>
</gene>
<evidence type="ECO:0000256" key="1">
    <source>
        <dbReference type="SAM" id="Coils"/>
    </source>
</evidence>
<proteinExistence type="predicted"/>
<feature type="domain" description="SGNH hydrolase-type esterase" evidence="3">
    <location>
        <begin position="39"/>
        <end position="212"/>
    </location>
</feature>
<dbReference type="InterPro" id="IPR013830">
    <property type="entry name" value="SGNH_hydro"/>
</dbReference>
<dbReference type="GO" id="GO:0008233">
    <property type="term" value="F:peptidase activity"/>
    <property type="evidence" value="ECO:0007669"/>
    <property type="project" value="UniProtKB-KW"/>
</dbReference>
<keyword evidence="1" id="KW-0175">Coiled coil</keyword>
<dbReference type="AlphaFoldDB" id="A0A517YLE4"/>
<dbReference type="InterPro" id="IPR036514">
    <property type="entry name" value="SGNH_hydro_sf"/>
</dbReference>
<feature type="signal peptide" evidence="2">
    <location>
        <begin position="1"/>
        <end position="23"/>
    </location>
</feature>
<organism evidence="4 5">
    <name type="scientific">Anatilimnocola aggregata</name>
    <dbReference type="NCBI Taxonomy" id="2528021"/>
    <lineage>
        <taxon>Bacteria</taxon>
        <taxon>Pseudomonadati</taxon>
        <taxon>Planctomycetota</taxon>
        <taxon>Planctomycetia</taxon>
        <taxon>Pirellulales</taxon>
        <taxon>Pirellulaceae</taxon>
        <taxon>Anatilimnocola</taxon>
    </lineage>
</organism>
<feature type="chain" id="PRO_5022074316" evidence="2">
    <location>
        <begin position="24"/>
        <end position="413"/>
    </location>
</feature>
<evidence type="ECO:0000256" key="2">
    <source>
        <dbReference type="SAM" id="SignalP"/>
    </source>
</evidence>
<dbReference type="RefSeq" id="WP_145097554.1">
    <property type="nucleotide sequence ID" value="NZ_CP036274.1"/>
</dbReference>
<protein>
    <submittedName>
        <fullName evidence="4">Multifunctional acyl-CoA thioesterase I and protease I and lysophospholipase L1</fullName>
    </submittedName>
</protein>
<evidence type="ECO:0000259" key="3">
    <source>
        <dbReference type="Pfam" id="PF13472"/>
    </source>
</evidence>
<dbReference type="SUPFAM" id="SSF52266">
    <property type="entry name" value="SGNH hydrolase"/>
    <property type="match status" value="1"/>
</dbReference>